<dbReference type="Proteomes" id="UP001286456">
    <property type="component" value="Unassembled WGS sequence"/>
</dbReference>
<gene>
    <name evidence="2" type="ORF">B0T19DRAFT_112488</name>
</gene>
<sequence>MLLLAFASHSRAADGGSVTLSRCHGATEPRSMPTRSDGRPARNHEFLFLQRDSEPVRIGEAGHGSMMQLTQHACAQIPALKFKSHFVEDGAVRQGGQAIACNLLQRPRQDRLLCAERRKRKRMTEPARGRSAKKKTSQRPSEALREWGISFAFFFPLARTA</sequence>
<keyword evidence="3" id="KW-1185">Reference proteome</keyword>
<dbReference type="EMBL" id="JAUEPO010000002">
    <property type="protein sequence ID" value="KAK3332852.1"/>
    <property type="molecule type" value="Genomic_DNA"/>
</dbReference>
<comment type="caution">
    <text evidence="2">The sequence shown here is derived from an EMBL/GenBank/DDBJ whole genome shotgun (WGS) entry which is preliminary data.</text>
</comment>
<dbReference type="AlphaFoldDB" id="A0AAE0MHM9"/>
<evidence type="ECO:0000313" key="3">
    <source>
        <dbReference type="Proteomes" id="UP001286456"/>
    </source>
</evidence>
<accession>A0AAE0MHM9</accession>
<evidence type="ECO:0000313" key="2">
    <source>
        <dbReference type="EMBL" id="KAK3332852.1"/>
    </source>
</evidence>
<reference evidence="2" key="2">
    <citation type="submission" date="2023-06" db="EMBL/GenBank/DDBJ databases">
        <authorList>
            <consortium name="Lawrence Berkeley National Laboratory"/>
            <person name="Haridas S."/>
            <person name="Hensen N."/>
            <person name="Bonometti L."/>
            <person name="Westerberg I."/>
            <person name="Brannstrom I.O."/>
            <person name="Guillou S."/>
            <person name="Cros-Aarteil S."/>
            <person name="Calhoun S."/>
            <person name="Kuo A."/>
            <person name="Mondo S."/>
            <person name="Pangilinan J."/>
            <person name="Riley R."/>
            <person name="Labutti K."/>
            <person name="Andreopoulos B."/>
            <person name="Lipzen A."/>
            <person name="Chen C."/>
            <person name="Yanf M."/>
            <person name="Daum C."/>
            <person name="Ng V."/>
            <person name="Clum A."/>
            <person name="Steindorff A."/>
            <person name="Ohm R."/>
            <person name="Martin F."/>
            <person name="Silar P."/>
            <person name="Natvig D."/>
            <person name="Lalanne C."/>
            <person name="Gautier V."/>
            <person name="Ament-Velasquez S.L."/>
            <person name="Kruys A."/>
            <person name="Hutchinson M.I."/>
            <person name="Powell A.J."/>
            <person name="Barry K."/>
            <person name="Miller A.N."/>
            <person name="Grigoriev I.V."/>
            <person name="Debuchy R."/>
            <person name="Gladieux P."/>
            <person name="Thoren M.H."/>
            <person name="Johannesson H."/>
        </authorList>
    </citation>
    <scope>NUCLEOTIDE SEQUENCE</scope>
    <source>
        <strain evidence="2">SMH4131-1</strain>
    </source>
</reference>
<protein>
    <submittedName>
        <fullName evidence="2">Uncharacterized protein</fullName>
    </submittedName>
</protein>
<evidence type="ECO:0000256" key="1">
    <source>
        <dbReference type="SAM" id="MobiDB-lite"/>
    </source>
</evidence>
<organism evidence="2 3">
    <name type="scientific">Cercophora scortea</name>
    <dbReference type="NCBI Taxonomy" id="314031"/>
    <lineage>
        <taxon>Eukaryota</taxon>
        <taxon>Fungi</taxon>
        <taxon>Dikarya</taxon>
        <taxon>Ascomycota</taxon>
        <taxon>Pezizomycotina</taxon>
        <taxon>Sordariomycetes</taxon>
        <taxon>Sordariomycetidae</taxon>
        <taxon>Sordariales</taxon>
        <taxon>Lasiosphaeriaceae</taxon>
        <taxon>Cercophora</taxon>
    </lineage>
</organism>
<name>A0AAE0MHM9_9PEZI</name>
<proteinExistence type="predicted"/>
<feature type="region of interest" description="Disordered" evidence="1">
    <location>
        <begin position="15"/>
        <end position="41"/>
    </location>
</feature>
<feature type="region of interest" description="Disordered" evidence="1">
    <location>
        <begin position="116"/>
        <end position="142"/>
    </location>
</feature>
<reference evidence="2" key="1">
    <citation type="journal article" date="2023" name="Mol. Phylogenet. Evol.">
        <title>Genome-scale phylogeny and comparative genomics of the fungal order Sordariales.</title>
        <authorList>
            <person name="Hensen N."/>
            <person name="Bonometti L."/>
            <person name="Westerberg I."/>
            <person name="Brannstrom I.O."/>
            <person name="Guillou S."/>
            <person name="Cros-Aarteil S."/>
            <person name="Calhoun S."/>
            <person name="Haridas S."/>
            <person name="Kuo A."/>
            <person name="Mondo S."/>
            <person name="Pangilinan J."/>
            <person name="Riley R."/>
            <person name="LaButti K."/>
            <person name="Andreopoulos B."/>
            <person name="Lipzen A."/>
            <person name="Chen C."/>
            <person name="Yan M."/>
            <person name="Daum C."/>
            <person name="Ng V."/>
            <person name="Clum A."/>
            <person name="Steindorff A."/>
            <person name="Ohm R.A."/>
            <person name="Martin F."/>
            <person name="Silar P."/>
            <person name="Natvig D.O."/>
            <person name="Lalanne C."/>
            <person name="Gautier V."/>
            <person name="Ament-Velasquez S.L."/>
            <person name="Kruys A."/>
            <person name="Hutchinson M.I."/>
            <person name="Powell A.J."/>
            <person name="Barry K."/>
            <person name="Miller A.N."/>
            <person name="Grigoriev I.V."/>
            <person name="Debuchy R."/>
            <person name="Gladieux P."/>
            <person name="Hiltunen Thoren M."/>
            <person name="Johannesson H."/>
        </authorList>
    </citation>
    <scope>NUCLEOTIDE SEQUENCE</scope>
    <source>
        <strain evidence="2">SMH4131-1</strain>
    </source>
</reference>